<proteinExistence type="predicted"/>
<protein>
    <submittedName>
        <fullName evidence="2">Uncharacterized protein</fullName>
    </submittedName>
</protein>
<organism evidence="2 3">
    <name type="scientific">Catenaria anguillulae PL171</name>
    <dbReference type="NCBI Taxonomy" id="765915"/>
    <lineage>
        <taxon>Eukaryota</taxon>
        <taxon>Fungi</taxon>
        <taxon>Fungi incertae sedis</taxon>
        <taxon>Blastocladiomycota</taxon>
        <taxon>Blastocladiomycetes</taxon>
        <taxon>Blastocladiales</taxon>
        <taxon>Catenariaceae</taxon>
        <taxon>Catenaria</taxon>
    </lineage>
</organism>
<feature type="region of interest" description="Disordered" evidence="1">
    <location>
        <begin position="215"/>
        <end position="240"/>
    </location>
</feature>
<reference evidence="2 3" key="1">
    <citation type="submission" date="2016-07" db="EMBL/GenBank/DDBJ databases">
        <title>Pervasive Adenine N6-methylation of Active Genes in Fungi.</title>
        <authorList>
            <consortium name="DOE Joint Genome Institute"/>
            <person name="Mondo S.J."/>
            <person name="Dannebaum R.O."/>
            <person name="Kuo R.C."/>
            <person name="Labutti K."/>
            <person name="Haridas S."/>
            <person name="Kuo A."/>
            <person name="Salamov A."/>
            <person name="Ahrendt S.R."/>
            <person name="Lipzen A."/>
            <person name="Sullivan W."/>
            <person name="Andreopoulos W.B."/>
            <person name="Clum A."/>
            <person name="Lindquist E."/>
            <person name="Daum C."/>
            <person name="Ramamoorthy G.K."/>
            <person name="Gryganskyi A."/>
            <person name="Culley D."/>
            <person name="Magnuson J.K."/>
            <person name="James T.Y."/>
            <person name="O'Malley M.A."/>
            <person name="Stajich J.E."/>
            <person name="Spatafora J.W."/>
            <person name="Visel A."/>
            <person name="Grigoriev I.V."/>
        </authorList>
    </citation>
    <scope>NUCLEOTIDE SEQUENCE [LARGE SCALE GENOMIC DNA]</scope>
    <source>
        <strain evidence="2 3">PL171</strain>
    </source>
</reference>
<keyword evidence="3" id="KW-1185">Reference proteome</keyword>
<dbReference type="Proteomes" id="UP000193411">
    <property type="component" value="Unassembled WGS sequence"/>
</dbReference>
<gene>
    <name evidence="2" type="ORF">BCR44DRAFT_223954</name>
</gene>
<dbReference type="AlphaFoldDB" id="A0A1Y2HDF4"/>
<evidence type="ECO:0000256" key="1">
    <source>
        <dbReference type="SAM" id="MobiDB-lite"/>
    </source>
</evidence>
<dbReference type="EMBL" id="MCFL01000044">
    <property type="protein sequence ID" value="ORZ32618.1"/>
    <property type="molecule type" value="Genomic_DNA"/>
</dbReference>
<accession>A0A1Y2HDF4</accession>
<feature type="compositionally biased region" description="Basic and acidic residues" evidence="1">
    <location>
        <begin position="220"/>
        <end position="240"/>
    </location>
</feature>
<evidence type="ECO:0000313" key="3">
    <source>
        <dbReference type="Proteomes" id="UP000193411"/>
    </source>
</evidence>
<name>A0A1Y2HDF4_9FUNG</name>
<comment type="caution">
    <text evidence="2">The sequence shown here is derived from an EMBL/GenBank/DDBJ whole genome shotgun (WGS) entry which is preliminary data.</text>
</comment>
<sequence length="240" mass="26892">MHRLLVAFGFTHLNRSFLLKSRLLLAPSPPVSSSLCTSICGIPILGPASMTVPRLAYLTGFVLSAIYKRVYQYNSQDHESFRLIVASMSLTKDEAAAKKDDPLYAEITALSKGGLIYPKPCAVAYLVWLDCAITAVLDADGKDKLHERSMWANRRVMDLLASVRHRQAWQAFVLQAQGRHGMAVYSSSVWDRFAKLFRSPFFTLRVGERALRQTQSEVKTNSDRTNLRQALKPRDSAGDK</sequence>
<evidence type="ECO:0000313" key="2">
    <source>
        <dbReference type="EMBL" id="ORZ32618.1"/>
    </source>
</evidence>